<dbReference type="InterPro" id="IPR002104">
    <property type="entry name" value="Integrase_catalytic"/>
</dbReference>
<evidence type="ECO:0000313" key="7">
    <source>
        <dbReference type="Proteomes" id="UP000295509"/>
    </source>
</evidence>
<protein>
    <submittedName>
        <fullName evidence="6">Site-specific recombinase XerD</fullName>
    </submittedName>
</protein>
<sequence>MDRDSQWMTAPADAYRLWQETDAVGADRRPFSARSRIQHAAMFERFLRHLTTKSVTLATFGAAHVESFFADVETRCAPGTTTRLRYGKMLDRLCRHLVEEGIRTENPVTAMAAFERWPEDEPVPLFLDVDSDARLQEWVEPAAGDDARALRNRAIVALFLATGISATELRQAQCDHLSVDGIRPHLEVPKRGPRESRRIPLPPFAIDSLSRWRQTREPDAGDALLFPAPGRGGMVNDVLLGAVVREALEAIGFRAPDMSPRVLRNTFARRQLLDGRSNFDVSRLLGLTSQRTVVRLRATIEQRESILQSVELT</sequence>
<dbReference type="InterPro" id="IPR013762">
    <property type="entry name" value="Integrase-like_cat_sf"/>
</dbReference>
<keyword evidence="4" id="KW-0233">DNA recombination</keyword>
<dbReference type="PROSITE" id="PS51898">
    <property type="entry name" value="TYR_RECOMBINASE"/>
    <property type="match status" value="1"/>
</dbReference>
<dbReference type="GO" id="GO:0006310">
    <property type="term" value="P:DNA recombination"/>
    <property type="evidence" value="ECO:0007669"/>
    <property type="project" value="UniProtKB-KW"/>
</dbReference>
<gene>
    <name evidence="6" type="ORF">BX592_11142</name>
</gene>
<dbReference type="Gene3D" id="1.10.443.10">
    <property type="entry name" value="Intergrase catalytic core"/>
    <property type="match status" value="1"/>
</dbReference>
<dbReference type="PANTHER" id="PTHR30349">
    <property type="entry name" value="PHAGE INTEGRASE-RELATED"/>
    <property type="match status" value="1"/>
</dbReference>
<dbReference type="CDD" id="cd00397">
    <property type="entry name" value="DNA_BRE_C"/>
    <property type="match status" value="1"/>
</dbReference>
<evidence type="ECO:0000256" key="3">
    <source>
        <dbReference type="ARBA" id="ARBA00023125"/>
    </source>
</evidence>
<name>A0A4R8LP76_9BURK</name>
<feature type="domain" description="Tyr recombinase" evidence="5">
    <location>
        <begin position="122"/>
        <end position="313"/>
    </location>
</feature>
<comment type="similarity">
    <text evidence="1">Belongs to the 'phage' integrase family.</text>
</comment>
<dbReference type="PANTHER" id="PTHR30349:SF41">
    <property type="entry name" value="INTEGRASE_RECOMBINASE PROTEIN MJ0367-RELATED"/>
    <property type="match status" value="1"/>
</dbReference>
<dbReference type="GO" id="GO:0003677">
    <property type="term" value="F:DNA binding"/>
    <property type="evidence" value="ECO:0007669"/>
    <property type="project" value="UniProtKB-KW"/>
</dbReference>
<dbReference type="AlphaFoldDB" id="A0A4R8LP76"/>
<comment type="caution">
    <text evidence="6">The sequence shown here is derived from an EMBL/GenBank/DDBJ whole genome shotgun (WGS) entry which is preliminary data.</text>
</comment>
<dbReference type="InterPro" id="IPR010998">
    <property type="entry name" value="Integrase_recombinase_N"/>
</dbReference>
<evidence type="ECO:0000259" key="5">
    <source>
        <dbReference type="PROSITE" id="PS51898"/>
    </source>
</evidence>
<reference evidence="6 7" key="1">
    <citation type="submission" date="2019-03" db="EMBL/GenBank/DDBJ databases">
        <title>Genomic Encyclopedia of Type Strains, Phase III (KMG-III): the genomes of soil and plant-associated and newly described type strains.</title>
        <authorList>
            <person name="Whitman W."/>
        </authorList>
    </citation>
    <scope>NUCLEOTIDE SEQUENCE [LARGE SCALE GENOMIC DNA]</scope>
    <source>
        <strain evidence="6 7">LMG 29544</strain>
    </source>
</reference>
<organism evidence="6 7">
    <name type="scientific">Paraburkholderia rhizosphaerae</name>
    <dbReference type="NCBI Taxonomy" id="480658"/>
    <lineage>
        <taxon>Bacteria</taxon>
        <taxon>Pseudomonadati</taxon>
        <taxon>Pseudomonadota</taxon>
        <taxon>Betaproteobacteria</taxon>
        <taxon>Burkholderiales</taxon>
        <taxon>Burkholderiaceae</taxon>
        <taxon>Paraburkholderia</taxon>
    </lineage>
</organism>
<evidence type="ECO:0000313" key="6">
    <source>
        <dbReference type="EMBL" id="TDY48108.1"/>
    </source>
</evidence>
<evidence type="ECO:0000256" key="2">
    <source>
        <dbReference type="ARBA" id="ARBA00022908"/>
    </source>
</evidence>
<dbReference type="OrthoDB" id="8956973at2"/>
<dbReference type="EMBL" id="SORE01000011">
    <property type="protein sequence ID" value="TDY48108.1"/>
    <property type="molecule type" value="Genomic_DNA"/>
</dbReference>
<keyword evidence="2" id="KW-0229">DNA integration</keyword>
<keyword evidence="3" id="KW-0238">DNA-binding</keyword>
<dbReference type="InterPro" id="IPR011010">
    <property type="entry name" value="DNA_brk_join_enz"/>
</dbReference>
<keyword evidence="7" id="KW-1185">Reference proteome</keyword>
<evidence type="ECO:0000256" key="1">
    <source>
        <dbReference type="ARBA" id="ARBA00008857"/>
    </source>
</evidence>
<dbReference type="SUPFAM" id="SSF56349">
    <property type="entry name" value="DNA breaking-rejoining enzymes"/>
    <property type="match status" value="1"/>
</dbReference>
<proteinExistence type="inferred from homology"/>
<dbReference type="Proteomes" id="UP000295509">
    <property type="component" value="Unassembled WGS sequence"/>
</dbReference>
<dbReference type="Gene3D" id="1.10.150.130">
    <property type="match status" value="1"/>
</dbReference>
<dbReference type="GO" id="GO:0015074">
    <property type="term" value="P:DNA integration"/>
    <property type="evidence" value="ECO:0007669"/>
    <property type="project" value="UniProtKB-KW"/>
</dbReference>
<dbReference type="InterPro" id="IPR050090">
    <property type="entry name" value="Tyrosine_recombinase_XerCD"/>
</dbReference>
<dbReference type="Pfam" id="PF00589">
    <property type="entry name" value="Phage_integrase"/>
    <property type="match status" value="1"/>
</dbReference>
<accession>A0A4R8LP76</accession>
<evidence type="ECO:0000256" key="4">
    <source>
        <dbReference type="ARBA" id="ARBA00023172"/>
    </source>
</evidence>